<dbReference type="InParanoid" id="A0A2J6SW73"/>
<accession>A0A2J6SW73</accession>
<sequence>MLCNICQAVFAQPRKLGYGTYYPWGHNSKSFAESREAGCHLCNIVWENRSYSSSYPAFDDTFPIGCTYAFKVLNPTWARHGQGSQWLVPFDGGEEDDVDYMSRYLSAVENDPTVNQLARLLENEAEELFARQESF</sequence>
<evidence type="ECO:0000313" key="2">
    <source>
        <dbReference type="Proteomes" id="UP000235371"/>
    </source>
</evidence>
<evidence type="ECO:0000313" key="1">
    <source>
        <dbReference type="EMBL" id="PMD55025.1"/>
    </source>
</evidence>
<reference evidence="1 2" key="1">
    <citation type="submission" date="2016-04" db="EMBL/GenBank/DDBJ databases">
        <title>A degradative enzymes factory behind the ericoid mycorrhizal symbiosis.</title>
        <authorList>
            <consortium name="DOE Joint Genome Institute"/>
            <person name="Martino E."/>
            <person name="Morin E."/>
            <person name="Grelet G."/>
            <person name="Kuo A."/>
            <person name="Kohler A."/>
            <person name="Daghino S."/>
            <person name="Barry K."/>
            <person name="Choi C."/>
            <person name="Cichocki N."/>
            <person name="Clum A."/>
            <person name="Copeland A."/>
            <person name="Hainaut M."/>
            <person name="Haridas S."/>
            <person name="Labutti K."/>
            <person name="Lindquist E."/>
            <person name="Lipzen A."/>
            <person name="Khouja H.-R."/>
            <person name="Murat C."/>
            <person name="Ohm R."/>
            <person name="Olson A."/>
            <person name="Spatafora J."/>
            <person name="Veneault-Fourrey C."/>
            <person name="Henrissat B."/>
            <person name="Grigoriev I."/>
            <person name="Martin F."/>
            <person name="Perotto S."/>
        </authorList>
    </citation>
    <scope>NUCLEOTIDE SEQUENCE [LARGE SCALE GENOMIC DNA]</scope>
    <source>
        <strain evidence="1 2">E</strain>
    </source>
</reference>
<dbReference type="GeneID" id="36589210"/>
<dbReference type="Proteomes" id="UP000235371">
    <property type="component" value="Unassembled WGS sequence"/>
</dbReference>
<dbReference type="EMBL" id="KZ613856">
    <property type="protein sequence ID" value="PMD55025.1"/>
    <property type="molecule type" value="Genomic_DNA"/>
</dbReference>
<name>A0A2J6SW73_9HELO</name>
<proteinExistence type="predicted"/>
<dbReference type="RefSeq" id="XP_024731929.1">
    <property type="nucleotide sequence ID" value="XM_024881133.1"/>
</dbReference>
<protein>
    <submittedName>
        <fullName evidence="1">Uncharacterized protein</fullName>
    </submittedName>
</protein>
<gene>
    <name evidence="1" type="ORF">K444DRAFT_617461</name>
</gene>
<dbReference type="AlphaFoldDB" id="A0A2J6SW73"/>
<keyword evidence="2" id="KW-1185">Reference proteome</keyword>
<organism evidence="1 2">
    <name type="scientific">Hyaloscypha bicolor E</name>
    <dbReference type="NCBI Taxonomy" id="1095630"/>
    <lineage>
        <taxon>Eukaryota</taxon>
        <taxon>Fungi</taxon>
        <taxon>Dikarya</taxon>
        <taxon>Ascomycota</taxon>
        <taxon>Pezizomycotina</taxon>
        <taxon>Leotiomycetes</taxon>
        <taxon>Helotiales</taxon>
        <taxon>Hyaloscyphaceae</taxon>
        <taxon>Hyaloscypha</taxon>
        <taxon>Hyaloscypha bicolor</taxon>
    </lineage>
</organism>